<gene>
    <name evidence="1" type="ORF">RPERSI_LOCUS31147</name>
</gene>
<accession>A0ACA9SJ05</accession>
<reference evidence="1" key="1">
    <citation type="submission" date="2021-06" db="EMBL/GenBank/DDBJ databases">
        <authorList>
            <person name="Kallberg Y."/>
            <person name="Tangrot J."/>
            <person name="Rosling A."/>
        </authorList>
    </citation>
    <scope>NUCLEOTIDE SEQUENCE</scope>
    <source>
        <strain evidence="1">MA461A</strain>
    </source>
</reference>
<dbReference type="EMBL" id="CAJVQC010124479">
    <property type="protein sequence ID" value="CAG8839689.1"/>
    <property type="molecule type" value="Genomic_DNA"/>
</dbReference>
<dbReference type="Proteomes" id="UP000789920">
    <property type="component" value="Unassembled WGS sequence"/>
</dbReference>
<protein>
    <submittedName>
        <fullName evidence="1">1204_t:CDS:1</fullName>
    </submittedName>
</protein>
<evidence type="ECO:0000313" key="1">
    <source>
        <dbReference type="EMBL" id="CAG8839689.1"/>
    </source>
</evidence>
<evidence type="ECO:0000313" key="2">
    <source>
        <dbReference type="Proteomes" id="UP000789920"/>
    </source>
</evidence>
<sequence length="42" mass="5255">MLPFLKYQHPNQKYIYYKLIFFTELMLYLRMILLILTGEKLN</sequence>
<organism evidence="1 2">
    <name type="scientific">Racocetra persica</name>
    <dbReference type="NCBI Taxonomy" id="160502"/>
    <lineage>
        <taxon>Eukaryota</taxon>
        <taxon>Fungi</taxon>
        <taxon>Fungi incertae sedis</taxon>
        <taxon>Mucoromycota</taxon>
        <taxon>Glomeromycotina</taxon>
        <taxon>Glomeromycetes</taxon>
        <taxon>Diversisporales</taxon>
        <taxon>Gigasporaceae</taxon>
        <taxon>Racocetra</taxon>
    </lineage>
</organism>
<proteinExistence type="predicted"/>
<comment type="caution">
    <text evidence="1">The sequence shown here is derived from an EMBL/GenBank/DDBJ whole genome shotgun (WGS) entry which is preliminary data.</text>
</comment>
<keyword evidence="2" id="KW-1185">Reference proteome</keyword>
<name>A0ACA9SJ05_9GLOM</name>
<feature type="non-terminal residue" evidence="1">
    <location>
        <position position="42"/>
    </location>
</feature>